<dbReference type="EMBL" id="CAIX01000141">
    <property type="protein sequence ID" value="CCI46793.1"/>
    <property type="molecule type" value="Genomic_DNA"/>
</dbReference>
<evidence type="ECO:0000313" key="10">
    <source>
        <dbReference type="Proteomes" id="UP000053237"/>
    </source>
</evidence>
<keyword evidence="3" id="KW-0507">mRNA processing</keyword>
<dbReference type="InterPro" id="IPR051372">
    <property type="entry name" value="CWC21"/>
</dbReference>
<evidence type="ECO:0000256" key="2">
    <source>
        <dbReference type="ARBA" id="ARBA00005954"/>
    </source>
</evidence>
<keyword evidence="10" id="KW-1185">Reference proteome</keyword>
<name>A0A024GIS3_9STRA</name>
<dbReference type="GO" id="GO:0008380">
    <property type="term" value="P:RNA splicing"/>
    <property type="evidence" value="ECO:0007669"/>
    <property type="project" value="UniProtKB-KW"/>
</dbReference>
<dbReference type="GO" id="GO:0006397">
    <property type="term" value="P:mRNA processing"/>
    <property type="evidence" value="ECO:0007669"/>
    <property type="project" value="UniProtKB-KW"/>
</dbReference>
<evidence type="ECO:0000313" key="9">
    <source>
        <dbReference type="EMBL" id="CCI46793.1"/>
    </source>
</evidence>
<dbReference type="Proteomes" id="UP000053237">
    <property type="component" value="Unassembled WGS sequence"/>
</dbReference>
<keyword evidence="5" id="KW-0508">mRNA splicing</keyword>
<dbReference type="AlphaFoldDB" id="A0A024GIS3"/>
<keyword evidence="6" id="KW-0539">Nucleus</keyword>
<feature type="compositionally biased region" description="Low complexity" evidence="7">
    <location>
        <begin position="247"/>
        <end position="257"/>
    </location>
</feature>
<protein>
    <recommendedName>
        <fullName evidence="8">CWF21 domain-containing protein</fullName>
    </recommendedName>
</protein>
<evidence type="ECO:0000256" key="1">
    <source>
        <dbReference type="ARBA" id="ARBA00004123"/>
    </source>
</evidence>
<feature type="compositionally biased region" description="Basic and acidic residues" evidence="7">
    <location>
        <begin position="152"/>
        <end position="183"/>
    </location>
</feature>
<evidence type="ECO:0000256" key="4">
    <source>
        <dbReference type="ARBA" id="ARBA00022728"/>
    </source>
</evidence>
<dbReference type="PANTHER" id="PTHR36562:SF5">
    <property type="entry name" value="SERINE_ARGININE REPETITIVE MATRIX 2"/>
    <property type="match status" value="1"/>
</dbReference>
<feature type="region of interest" description="Disordered" evidence="7">
    <location>
        <begin position="106"/>
        <end position="400"/>
    </location>
</feature>
<keyword evidence="4" id="KW-0747">Spliceosome</keyword>
<gene>
    <name evidence="9" type="ORF">BN9_077480</name>
</gene>
<comment type="subcellular location">
    <subcellularLocation>
        <location evidence="1">Nucleus</location>
    </subcellularLocation>
</comment>
<evidence type="ECO:0000256" key="7">
    <source>
        <dbReference type="SAM" id="MobiDB-lite"/>
    </source>
</evidence>
<sequence>MYNGIGLRTVRGSGTNGYVQRNLSYVNPNRSRQRVSQNPSNGQRYNTIQKESSRPINAEILYHEQKRAIEVKALELTVRLQDEGAENDTIVAQVEEKRKEWIKDLEDSRQQGTVGRKSTNSHQKAQIKEKENARLKQLFRIPEDYMAGESFDPEKKEKRRQERLEKQEKRREEARTAKERELKSNQLETDNSRFNRKREGTRSATEDRDRFDSKPTVRKMARRSGDRGDSRRLSKRSPRYKTKRSTSRSLSSSSEKSSSSERDIKSQPVRKALRHERVSSRVPHGSSSDSNSDSSSDRSSSTSSRAYEKKKSKKSASPIPPVRSRSSSPSKKYIKEYRGSGTPRQQVSTRVSESPHTTERAGKVRNGGSTKIHDIKNSRRQRSRSSQRAKYRTSELNAKRTKRRTLQHLRPARRRRRVRETNAVRILGRVIQLLRRHVPDPVPAIKAAVIVEQARDHLDGIPVVSRARRVVVEALVERGDDIRVDRAEDMEAYLRRKYNKFAVRIMYASSLELQRYTKPVFNLYM</sequence>
<reference evidence="9 10" key="1">
    <citation type="submission" date="2012-05" db="EMBL/GenBank/DDBJ databases">
        <title>Recombination and specialization in a pathogen metapopulation.</title>
        <authorList>
            <person name="Gardiner A."/>
            <person name="Kemen E."/>
            <person name="Schultz-Larsen T."/>
            <person name="MacLean D."/>
            <person name="Van Oosterhout C."/>
            <person name="Jones J.D.G."/>
        </authorList>
    </citation>
    <scope>NUCLEOTIDE SEQUENCE [LARGE SCALE GENOMIC DNA]</scope>
    <source>
        <strain evidence="9 10">Ac Nc2</strain>
    </source>
</reference>
<evidence type="ECO:0000259" key="8">
    <source>
        <dbReference type="SMART" id="SM01115"/>
    </source>
</evidence>
<feature type="compositionally biased region" description="Basic residues" evidence="7">
    <location>
        <begin position="378"/>
        <end position="391"/>
    </location>
</feature>
<dbReference type="OrthoDB" id="10267305at2759"/>
<feature type="compositionally biased region" description="Basic and acidic residues" evidence="7">
    <location>
        <begin position="190"/>
        <end position="215"/>
    </location>
</feature>
<dbReference type="GO" id="GO:0005681">
    <property type="term" value="C:spliceosomal complex"/>
    <property type="evidence" value="ECO:0007669"/>
    <property type="project" value="UniProtKB-KW"/>
</dbReference>
<evidence type="ECO:0000256" key="5">
    <source>
        <dbReference type="ARBA" id="ARBA00023187"/>
    </source>
</evidence>
<accession>A0A024GIS3</accession>
<comment type="similarity">
    <text evidence="2">Belongs to the CWC21 family.</text>
</comment>
<dbReference type="PANTHER" id="PTHR36562">
    <property type="entry name" value="SERINE/ARGININE REPETITIVE MATRIX 2"/>
    <property type="match status" value="1"/>
</dbReference>
<feature type="compositionally biased region" description="Basic residues" evidence="7">
    <location>
        <begin position="233"/>
        <end position="246"/>
    </location>
</feature>
<dbReference type="Pfam" id="PF08312">
    <property type="entry name" value="cwf21"/>
    <property type="match status" value="1"/>
</dbReference>
<dbReference type="STRING" id="65357.A0A024GIS3"/>
<feature type="compositionally biased region" description="Basic and acidic residues" evidence="7">
    <location>
        <begin position="223"/>
        <end position="232"/>
    </location>
</feature>
<dbReference type="InterPro" id="IPR013170">
    <property type="entry name" value="mRNA_splic_Cwf21_dom"/>
</dbReference>
<evidence type="ECO:0000256" key="6">
    <source>
        <dbReference type="ARBA" id="ARBA00023242"/>
    </source>
</evidence>
<organism evidence="9 10">
    <name type="scientific">Albugo candida</name>
    <dbReference type="NCBI Taxonomy" id="65357"/>
    <lineage>
        <taxon>Eukaryota</taxon>
        <taxon>Sar</taxon>
        <taxon>Stramenopiles</taxon>
        <taxon>Oomycota</taxon>
        <taxon>Peronosporomycetes</taxon>
        <taxon>Albuginales</taxon>
        <taxon>Albuginaceae</taxon>
        <taxon>Albugo</taxon>
    </lineage>
</organism>
<feature type="domain" description="CWF21" evidence="8">
    <location>
        <begin position="61"/>
        <end position="106"/>
    </location>
</feature>
<dbReference type="InParanoid" id="A0A024GIS3"/>
<comment type="caution">
    <text evidence="9">The sequence shown here is derived from an EMBL/GenBank/DDBJ whole genome shotgun (WGS) entry which is preliminary data.</text>
</comment>
<dbReference type="SMART" id="SM01115">
    <property type="entry name" value="cwf21"/>
    <property type="match status" value="1"/>
</dbReference>
<proteinExistence type="inferred from homology"/>
<dbReference type="CDD" id="cd21372">
    <property type="entry name" value="cwf21_CWC21-like"/>
    <property type="match status" value="1"/>
</dbReference>
<feature type="compositionally biased region" description="Polar residues" evidence="7">
    <location>
        <begin position="342"/>
        <end position="355"/>
    </location>
</feature>
<feature type="compositionally biased region" description="Polar residues" evidence="7">
    <location>
        <begin position="110"/>
        <end position="124"/>
    </location>
</feature>
<evidence type="ECO:0000256" key="3">
    <source>
        <dbReference type="ARBA" id="ARBA00022664"/>
    </source>
</evidence>
<feature type="compositionally biased region" description="Low complexity" evidence="7">
    <location>
        <begin position="286"/>
        <end position="305"/>
    </location>
</feature>